<dbReference type="InterPro" id="IPR019775">
    <property type="entry name" value="WD40_repeat_CS"/>
</dbReference>
<feature type="repeat" description="WD" evidence="3">
    <location>
        <begin position="646"/>
        <end position="683"/>
    </location>
</feature>
<dbReference type="PANTHER" id="PTHR19879">
    <property type="entry name" value="TRANSCRIPTION INITIATION FACTOR TFIID"/>
    <property type="match status" value="1"/>
</dbReference>
<name>A0A9W4HEZ3_PENOL</name>
<evidence type="ECO:0000313" key="5">
    <source>
        <dbReference type="EMBL" id="CAG7990735.1"/>
    </source>
</evidence>
<dbReference type="Proteomes" id="UP001153618">
    <property type="component" value="Unassembled WGS sequence"/>
</dbReference>
<keyword evidence="6" id="KW-1185">Reference proteome</keyword>
<reference evidence="5" key="1">
    <citation type="submission" date="2021-07" db="EMBL/GenBank/DDBJ databases">
        <authorList>
            <person name="Branca A.L. A."/>
        </authorList>
    </citation>
    <scope>NUCLEOTIDE SEQUENCE</scope>
</reference>
<dbReference type="SUPFAM" id="SSF56112">
    <property type="entry name" value="Protein kinase-like (PK-like)"/>
    <property type="match status" value="1"/>
</dbReference>
<proteinExistence type="predicted"/>
<sequence>MARVSDLIRDSKLDTYFLPDYRVETVHRFEESDPSSGRRLVTRSEHWRPHRRIGRGGFGSVWLEKRSQGGRRSYNQDVTVRAVKQIDLDTQHGSIDYNRELEAIAKFSHARYERCFVKSFGWYECPGKLFIAMEYLENGDLFGYLHQRPPLPETEAKEITYQILEGLGMMHENGFAHRDLKPNNILVKSHPPAEWWIKLADFGLTKRIEESHAKLSTVKGTPRYFAPELWGFVERGGAYATDMWALGETTFEMLSKKPAFETPGLLAGFKSPRQFPVDILVKAGVSQPGIDFVASLMRPCPSDRPTTETAKLNIWIQSAIAPANESIASSDSEPQRSSNVEDELAKGLMSWTIKSSYKGEEPTIQDTVLGPTTQLRWRSAIQKKVGMAQEDAAPDISTLRTVKSLPKPPKSAAPESIHWYQTRPDLQRYMNAVRAVAFSPDARQLICTSRKSRMSWDLASGNIYESSRICSNLYKSKLSSSSALAYSPDNTLWACGVGLHSLHSGNVLVFDTGSEILQKELGHQGWVTSLAFSYDNEYLASAATNDEIRIWNLATLEYAWKLPSHCDHVKSVVFSPDGRLLASGSADGMVRVYDLATESLQSTFEGHLGPVNMVVFSPNGQLLASCSSDCKVKLWNLKKKALHQTLRGHGFEVTSVAFSFNSKMIASASTNGTMRVWYAARPS</sequence>
<keyword evidence="1 3" id="KW-0853">WD repeat</keyword>
<feature type="repeat" description="WD" evidence="3">
    <location>
        <begin position="520"/>
        <end position="555"/>
    </location>
</feature>
<feature type="domain" description="Protein kinase" evidence="4">
    <location>
        <begin position="47"/>
        <end position="316"/>
    </location>
</feature>
<dbReference type="CDD" id="cd00200">
    <property type="entry name" value="WD40"/>
    <property type="match status" value="1"/>
</dbReference>
<dbReference type="Pfam" id="PF00400">
    <property type="entry name" value="WD40"/>
    <property type="match status" value="4"/>
</dbReference>
<dbReference type="AlphaFoldDB" id="A0A9W4HEZ3"/>
<dbReference type="Pfam" id="PF00069">
    <property type="entry name" value="Pkinase"/>
    <property type="match status" value="1"/>
</dbReference>
<accession>A0A9W4HEZ3</accession>
<dbReference type="Gene3D" id="1.10.510.10">
    <property type="entry name" value="Transferase(Phosphotransferase) domain 1"/>
    <property type="match status" value="1"/>
</dbReference>
<feature type="repeat" description="WD" evidence="3">
    <location>
        <begin position="604"/>
        <end position="645"/>
    </location>
</feature>
<dbReference type="InterPro" id="IPR001680">
    <property type="entry name" value="WD40_rpt"/>
</dbReference>
<dbReference type="SUPFAM" id="SSF50998">
    <property type="entry name" value="Quinoprotein alcohol dehydrogenase-like"/>
    <property type="match status" value="1"/>
</dbReference>
<dbReference type="InterPro" id="IPR011009">
    <property type="entry name" value="Kinase-like_dom_sf"/>
</dbReference>
<evidence type="ECO:0000256" key="3">
    <source>
        <dbReference type="PROSITE-ProRule" id="PRU00221"/>
    </source>
</evidence>
<dbReference type="InterPro" id="IPR011047">
    <property type="entry name" value="Quinoprotein_ADH-like_sf"/>
</dbReference>
<feature type="repeat" description="WD" evidence="3">
    <location>
        <begin position="562"/>
        <end position="603"/>
    </location>
</feature>
<dbReference type="Gene3D" id="2.130.10.10">
    <property type="entry name" value="YVTN repeat-like/Quinoprotein amine dehydrogenase"/>
    <property type="match status" value="2"/>
</dbReference>
<dbReference type="GO" id="GO:0005524">
    <property type="term" value="F:ATP binding"/>
    <property type="evidence" value="ECO:0007669"/>
    <property type="project" value="InterPro"/>
</dbReference>
<dbReference type="OrthoDB" id="10252171at2759"/>
<dbReference type="PROSITE" id="PS50011">
    <property type="entry name" value="PROTEIN_KINASE_DOM"/>
    <property type="match status" value="1"/>
</dbReference>
<keyword evidence="2" id="KW-0677">Repeat</keyword>
<evidence type="ECO:0000313" key="6">
    <source>
        <dbReference type="Proteomes" id="UP001153618"/>
    </source>
</evidence>
<dbReference type="PROSITE" id="PS50082">
    <property type="entry name" value="WD_REPEATS_2"/>
    <property type="match status" value="4"/>
</dbReference>
<gene>
    <name evidence="5" type="ORF">POLS_LOCUS1574</name>
</gene>
<comment type="caution">
    <text evidence="5">The sequence shown here is derived from an EMBL/GenBank/DDBJ whole genome shotgun (WGS) entry which is preliminary data.</text>
</comment>
<dbReference type="PROSITE" id="PS00108">
    <property type="entry name" value="PROTEIN_KINASE_ST"/>
    <property type="match status" value="1"/>
</dbReference>
<dbReference type="PANTHER" id="PTHR19879:SF9">
    <property type="entry name" value="TRANSCRIPTION INITIATION FACTOR TFIID SUBUNIT 5"/>
    <property type="match status" value="1"/>
</dbReference>
<dbReference type="PROSITE" id="PS50294">
    <property type="entry name" value="WD_REPEATS_REGION"/>
    <property type="match status" value="4"/>
</dbReference>
<evidence type="ECO:0000256" key="1">
    <source>
        <dbReference type="ARBA" id="ARBA00022574"/>
    </source>
</evidence>
<dbReference type="GO" id="GO:0004672">
    <property type="term" value="F:protein kinase activity"/>
    <property type="evidence" value="ECO:0007669"/>
    <property type="project" value="InterPro"/>
</dbReference>
<evidence type="ECO:0000256" key="2">
    <source>
        <dbReference type="ARBA" id="ARBA00022737"/>
    </source>
</evidence>
<evidence type="ECO:0000259" key="4">
    <source>
        <dbReference type="PROSITE" id="PS50011"/>
    </source>
</evidence>
<dbReference type="InterPro" id="IPR008271">
    <property type="entry name" value="Ser/Thr_kinase_AS"/>
</dbReference>
<dbReference type="CDD" id="cd14014">
    <property type="entry name" value="STKc_PknB_like"/>
    <property type="match status" value="1"/>
</dbReference>
<protein>
    <recommendedName>
        <fullName evidence="4">Protein kinase domain-containing protein</fullName>
    </recommendedName>
</protein>
<organism evidence="5 6">
    <name type="scientific">Penicillium olsonii</name>
    <dbReference type="NCBI Taxonomy" id="99116"/>
    <lineage>
        <taxon>Eukaryota</taxon>
        <taxon>Fungi</taxon>
        <taxon>Dikarya</taxon>
        <taxon>Ascomycota</taxon>
        <taxon>Pezizomycotina</taxon>
        <taxon>Eurotiomycetes</taxon>
        <taxon>Eurotiomycetidae</taxon>
        <taxon>Eurotiales</taxon>
        <taxon>Aspergillaceae</taxon>
        <taxon>Penicillium</taxon>
    </lineage>
</organism>
<dbReference type="SMART" id="SM00320">
    <property type="entry name" value="WD40"/>
    <property type="match status" value="5"/>
</dbReference>
<dbReference type="InterPro" id="IPR000719">
    <property type="entry name" value="Prot_kinase_dom"/>
</dbReference>
<dbReference type="SMART" id="SM00220">
    <property type="entry name" value="S_TKc"/>
    <property type="match status" value="1"/>
</dbReference>
<dbReference type="PROSITE" id="PS00678">
    <property type="entry name" value="WD_REPEATS_1"/>
    <property type="match status" value="2"/>
</dbReference>
<dbReference type="EMBL" id="CAJVOS010000011">
    <property type="protein sequence ID" value="CAG7990735.1"/>
    <property type="molecule type" value="Genomic_DNA"/>
</dbReference>
<dbReference type="InterPro" id="IPR015943">
    <property type="entry name" value="WD40/YVTN_repeat-like_dom_sf"/>
</dbReference>